<feature type="region of interest" description="Disordered" evidence="1">
    <location>
        <begin position="136"/>
        <end position="167"/>
    </location>
</feature>
<dbReference type="InterPro" id="IPR030816">
    <property type="entry name" value="CHP04376"/>
</dbReference>
<name>A0A6M0RLX2_9CYAN</name>
<dbReference type="RefSeq" id="WP_163663635.1">
    <property type="nucleotide sequence ID" value="NZ_QXHD01000004.1"/>
</dbReference>
<dbReference type="EMBL" id="QXHD01000004">
    <property type="protein sequence ID" value="NEZ56812.1"/>
    <property type="molecule type" value="Genomic_DNA"/>
</dbReference>
<dbReference type="AlphaFoldDB" id="A0A6M0RLX2"/>
<evidence type="ECO:0000313" key="3">
    <source>
        <dbReference type="Proteomes" id="UP000481033"/>
    </source>
</evidence>
<feature type="compositionally biased region" description="Polar residues" evidence="1">
    <location>
        <begin position="146"/>
        <end position="159"/>
    </location>
</feature>
<gene>
    <name evidence="2" type="ORF">DXZ20_14210</name>
</gene>
<accession>A0A6M0RLX2</accession>
<dbReference type="Proteomes" id="UP000481033">
    <property type="component" value="Unassembled WGS sequence"/>
</dbReference>
<comment type="caution">
    <text evidence="2">The sequence shown here is derived from an EMBL/GenBank/DDBJ whole genome shotgun (WGS) entry which is preliminary data.</text>
</comment>
<feature type="compositionally biased region" description="Low complexity" evidence="1">
    <location>
        <begin position="136"/>
        <end position="145"/>
    </location>
</feature>
<organism evidence="2 3">
    <name type="scientific">Adonisia turfae CCMR0081</name>
    <dbReference type="NCBI Taxonomy" id="2292702"/>
    <lineage>
        <taxon>Bacteria</taxon>
        <taxon>Bacillati</taxon>
        <taxon>Cyanobacteriota</taxon>
        <taxon>Adonisia</taxon>
        <taxon>Adonisia turfae</taxon>
    </lineage>
</organism>
<proteinExistence type="predicted"/>
<protein>
    <submittedName>
        <fullName evidence="2">TIGR04376 family protein</fullName>
    </submittedName>
</protein>
<reference evidence="2 3" key="1">
    <citation type="journal article" date="2020" name="Microb. Ecol.">
        <title>Ecogenomics of the Marine Benthic Filamentous Cyanobacterium Adonisia.</title>
        <authorList>
            <person name="Walter J.M."/>
            <person name="Coutinho F.H."/>
            <person name="Leomil L."/>
            <person name="Hargreaves P.I."/>
            <person name="Campeao M.E."/>
            <person name="Vieira V.V."/>
            <person name="Silva B.S."/>
            <person name="Fistarol G.O."/>
            <person name="Salomon P.S."/>
            <person name="Sawabe T."/>
            <person name="Mino S."/>
            <person name="Hosokawa M."/>
            <person name="Miyashita H."/>
            <person name="Maruyama F."/>
            <person name="van Verk M.C."/>
            <person name="Dutilh B.E."/>
            <person name="Thompson C.C."/>
            <person name="Thompson F.L."/>
        </authorList>
    </citation>
    <scope>NUCLEOTIDE SEQUENCE [LARGE SCALE GENOMIC DNA]</scope>
    <source>
        <strain evidence="2 3">CCMR0081</strain>
    </source>
</reference>
<sequence>MSIFDDFSRFLETRLDEFLKAHPHLEMMALEEQLRGQEEDAIATLATLKRREAELETAVLDTAKDIKRWHERIAKAESAQRLDLVKPAKEREATLLRQGNHLWGQMKSIKSRLAETQTLQQQIHAKRQELKAKIATAQAAAQTPPRDSSTTGWHRSPFQSKPLDPLEESFQRWETEAELEELKRQMGK</sequence>
<keyword evidence="3" id="KW-1185">Reference proteome</keyword>
<evidence type="ECO:0000313" key="2">
    <source>
        <dbReference type="EMBL" id="NEZ56812.1"/>
    </source>
</evidence>
<evidence type="ECO:0000256" key="1">
    <source>
        <dbReference type="SAM" id="MobiDB-lite"/>
    </source>
</evidence>
<dbReference type="NCBIfam" id="TIGR04376">
    <property type="entry name" value="TIGR04376 family protein"/>
    <property type="match status" value="1"/>
</dbReference>